<dbReference type="GO" id="GO:0005126">
    <property type="term" value="F:cytokine receptor binding"/>
    <property type="evidence" value="ECO:0007669"/>
    <property type="project" value="InterPro"/>
</dbReference>
<dbReference type="Gene3D" id="1.20.1250.10">
    <property type="match status" value="1"/>
</dbReference>
<dbReference type="InterPro" id="IPR000471">
    <property type="entry name" value="Interferon_alpha/beta/delta"/>
</dbReference>
<evidence type="ECO:0000256" key="6">
    <source>
        <dbReference type="RuleBase" id="RU000436"/>
    </source>
</evidence>
<dbReference type="Pfam" id="PF00143">
    <property type="entry name" value="Interferon"/>
    <property type="match status" value="1"/>
</dbReference>
<dbReference type="SUPFAM" id="SSF47266">
    <property type="entry name" value="4-helical cytokines"/>
    <property type="match status" value="1"/>
</dbReference>
<dbReference type="GO" id="GO:0005615">
    <property type="term" value="C:extracellular space"/>
    <property type="evidence" value="ECO:0007669"/>
    <property type="project" value="UniProtKB-KW"/>
</dbReference>
<dbReference type="InterPro" id="IPR009079">
    <property type="entry name" value="4_helix_cytokine-like_core"/>
</dbReference>
<accession>E2IWZ4</accession>
<evidence type="ECO:0000313" key="7">
    <source>
        <dbReference type="EMBL" id="ADK60923.1"/>
    </source>
</evidence>
<dbReference type="PRINTS" id="PR00266">
    <property type="entry name" value="INTERFERONAB"/>
</dbReference>
<proteinExistence type="inferred from homology"/>
<keyword evidence="4 6" id="KW-0051">Antiviral defense</keyword>
<protein>
    <submittedName>
        <fullName evidence="7">Interferon delta</fullName>
    </submittedName>
</protein>
<sequence length="171" mass="19960">MAQCSSWLAAGEMLSFILICSLGGDVPWIHSLENRKIVSLLRELEVIPSHFCLKDRTDFKFPWERGSITEIQKTQRTCFHHLILQQIFSLLNAEDSHAAWNRTLLYQLLSRLHHSLEELDQTNEGNLVCPDLGILVWNYFQGIHNYLKQKKYSTCAWEVVRVEITARLFLM</sequence>
<dbReference type="GO" id="GO:0005125">
    <property type="term" value="F:cytokine activity"/>
    <property type="evidence" value="ECO:0007669"/>
    <property type="project" value="UniProtKB-KW"/>
</dbReference>
<keyword evidence="3" id="KW-0964">Secreted</keyword>
<dbReference type="PANTHER" id="PTHR11691">
    <property type="entry name" value="TYPE I INTERFERON"/>
    <property type="match status" value="1"/>
</dbReference>
<keyword evidence="2 6" id="KW-0202">Cytokine</keyword>
<evidence type="ECO:0000256" key="1">
    <source>
        <dbReference type="ARBA" id="ARBA00004613"/>
    </source>
</evidence>
<dbReference type="SMR" id="E2IWZ4"/>
<dbReference type="PANTHER" id="PTHR11691:SF61">
    <property type="entry name" value="INTERFERON-DELTA-4"/>
    <property type="match status" value="1"/>
</dbReference>
<evidence type="ECO:0000256" key="2">
    <source>
        <dbReference type="ARBA" id="ARBA00022514"/>
    </source>
</evidence>
<organism evidence="7">
    <name type="scientific">Pteropus vampyrus</name>
    <name type="common">Large flying fox</name>
    <dbReference type="NCBI Taxonomy" id="132908"/>
    <lineage>
        <taxon>Eukaryota</taxon>
        <taxon>Metazoa</taxon>
        <taxon>Chordata</taxon>
        <taxon>Craniata</taxon>
        <taxon>Vertebrata</taxon>
        <taxon>Euteleostomi</taxon>
        <taxon>Mammalia</taxon>
        <taxon>Eutheria</taxon>
        <taxon>Laurasiatheria</taxon>
        <taxon>Chiroptera</taxon>
        <taxon>Yinpterochiroptera</taxon>
        <taxon>Pteropodoidea</taxon>
        <taxon>Pteropodidae</taxon>
        <taxon>Pteropodinae</taxon>
        <taxon>Pteropus</taxon>
    </lineage>
</organism>
<evidence type="ECO:0000256" key="3">
    <source>
        <dbReference type="ARBA" id="ARBA00022525"/>
    </source>
</evidence>
<comment type="subcellular location">
    <subcellularLocation>
        <location evidence="1">Secreted</location>
    </subcellularLocation>
</comment>
<evidence type="ECO:0000256" key="4">
    <source>
        <dbReference type="ARBA" id="ARBA00023118"/>
    </source>
</evidence>
<dbReference type="AlphaFoldDB" id="E2IWZ4"/>
<keyword evidence="5" id="KW-1015">Disulfide bond</keyword>
<name>E2IWZ4_PTEVA</name>
<evidence type="ECO:0000256" key="5">
    <source>
        <dbReference type="ARBA" id="ARBA00023157"/>
    </source>
</evidence>
<dbReference type="PROSITE" id="PS00252">
    <property type="entry name" value="INTERFERON_A_B_D"/>
    <property type="match status" value="1"/>
</dbReference>
<comment type="similarity">
    <text evidence="6">Belongs to the alpha/beta interferon family.</text>
</comment>
<dbReference type="GO" id="GO:0051607">
    <property type="term" value="P:defense response to virus"/>
    <property type="evidence" value="ECO:0007669"/>
    <property type="project" value="UniProtKB-KW"/>
</dbReference>
<dbReference type="FunFam" id="1.20.1250.10:FF:000001">
    <property type="entry name" value="Interferon alpha"/>
    <property type="match status" value="1"/>
</dbReference>
<dbReference type="SMART" id="SM00076">
    <property type="entry name" value="IFabd"/>
    <property type="match status" value="1"/>
</dbReference>
<dbReference type="EMBL" id="HM636501">
    <property type="protein sequence ID" value="ADK60923.1"/>
    <property type="molecule type" value="Genomic_DNA"/>
</dbReference>
<reference evidence="7" key="1">
    <citation type="journal article" date="2010" name="BMC Genomics">
        <title>Chiropteran types I and II interferon genes inferred from genome sequencing traces by a statistical gene-family assembler.</title>
        <authorList>
            <person name="Kepler T.B."/>
            <person name="Sample C."/>
            <person name="Hudak K."/>
            <person name="Roach J."/>
            <person name="Haines A."/>
            <person name="Walsh A."/>
            <person name="Ramsburg E.A."/>
        </authorList>
    </citation>
    <scope>NUCLEOTIDE SEQUENCE</scope>
</reference>